<comment type="similarity">
    <text evidence="1">Belongs to the ABC transporter superfamily.</text>
</comment>
<dbReference type="GO" id="GO:0016887">
    <property type="term" value="F:ATP hydrolysis activity"/>
    <property type="evidence" value="ECO:0007669"/>
    <property type="project" value="InterPro"/>
</dbReference>
<dbReference type="InterPro" id="IPR003439">
    <property type="entry name" value="ABC_transporter-like_ATP-bd"/>
</dbReference>
<proteinExistence type="inferred from homology"/>
<evidence type="ECO:0000256" key="4">
    <source>
        <dbReference type="ARBA" id="ARBA00022840"/>
    </source>
</evidence>
<keyword evidence="4 6" id="KW-0067">ATP-binding</keyword>
<dbReference type="InterPro" id="IPR003593">
    <property type="entry name" value="AAA+_ATPase"/>
</dbReference>
<protein>
    <submittedName>
        <fullName evidence="6">ATP-binding cassette domain-containing protein</fullName>
    </submittedName>
</protein>
<dbReference type="InterPro" id="IPR027417">
    <property type="entry name" value="P-loop_NTPase"/>
</dbReference>
<dbReference type="Pfam" id="PF00005">
    <property type="entry name" value="ABC_tran"/>
    <property type="match status" value="1"/>
</dbReference>
<dbReference type="Gene3D" id="3.40.50.300">
    <property type="entry name" value="P-loop containing nucleotide triphosphate hydrolases"/>
    <property type="match status" value="1"/>
</dbReference>
<dbReference type="PANTHER" id="PTHR43117:SF4">
    <property type="entry name" value="OSMOPROTECTANT IMPORT ATP-BINDING PROTEIN OSMV"/>
    <property type="match status" value="1"/>
</dbReference>
<evidence type="ECO:0000313" key="6">
    <source>
        <dbReference type="EMBL" id="TCC85841.1"/>
    </source>
</evidence>
<keyword evidence="2" id="KW-0813">Transport</keyword>
<evidence type="ECO:0000256" key="2">
    <source>
        <dbReference type="ARBA" id="ARBA00022448"/>
    </source>
</evidence>
<dbReference type="PANTHER" id="PTHR43117">
    <property type="entry name" value="OSMOPROTECTANT IMPORT ATP-BINDING PROTEIN OSMV"/>
    <property type="match status" value="1"/>
</dbReference>
<reference evidence="6 7" key="1">
    <citation type="submission" date="2019-02" db="EMBL/GenBank/DDBJ databases">
        <title>Pedobacter sp. RP-3-8 sp. nov., isolated from Arctic soil.</title>
        <authorList>
            <person name="Dahal R.H."/>
        </authorList>
    </citation>
    <scope>NUCLEOTIDE SEQUENCE [LARGE SCALE GENOMIC DNA]</scope>
    <source>
        <strain evidence="6 7">RP-3-8</strain>
    </source>
</reference>
<organism evidence="6 7">
    <name type="scientific">Pedobacter hiemivivus</name>
    <dbReference type="NCBI Taxonomy" id="2530454"/>
    <lineage>
        <taxon>Bacteria</taxon>
        <taxon>Pseudomonadati</taxon>
        <taxon>Bacteroidota</taxon>
        <taxon>Sphingobacteriia</taxon>
        <taxon>Sphingobacteriales</taxon>
        <taxon>Sphingobacteriaceae</taxon>
        <taxon>Pedobacter</taxon>
    </lineage>
</organism>
<dbReference type="OrthoDB" id="9782239at2"/>
<name>A0A4R0MH44_9SPHI</name>
<dbReference type="PROSITE" id="PS00211">
    <property type="entry name" value="ABC_TRANSPORTER_1"/>
    <property type="match status" value="1"/>
</dbReference>
<dbReference type="RefSeq" id="WP_131612378.1">
    <property type="nucleotide sequence ID" value="NZ_SJSM01000030.1"/>
</dbReference>
<dbReference type="PROSITE" id="PS50893">
    <property type="entry name" value="ABC_TRANSPORTER_2"/>
    <property type="match status" value="1"/>
</dbReference>
<keyword evidence="7" id="KW-1185">Reference proteome</keyword>
<evidence type="ECO:0000259" key="5">
    <source>
        <dbReference type="PROSITE" id="PS50893"/>
    </source>
</evidence>
<evidence type="ECO:0000256" key="3">
    <source>
        <dbReference type="ARBA" id="ARBA00022741"/>
    </source>
</evidence>
<gene>
    <name evidence="6" type="ORF">EZ444_24615</name>
</gene>
<dbReference type="SMART" id="SM00382">
    <property type="entry name" value="AAA"/>
    <property type="match status" value="1"/>
</dbReference>
<keyword evidence="3" id="KW-0547">Nucleotide-binding</keyword>
<dbReference type="InterPro" id="IPR017871">
    <property type="entry name" value="ABC_transporter-like_CS"/>
</dbReference>
<accession>A0A4R0MH44</accession>
<dbReference type="FunFam" id="3.40.50.300:FF:000425">
    <property type="entry name" value="Probable ABC transporter, ATP-binding subunit"/>
    <property type="match status" value="1"/>
</dbReference>
<dbReference type="AlphaFoldDB" id="A0A4R0MH44"/>
<dbReference type="SUPFAM" id="SSF52540">
    <property type="entry name" value="P-loop containing nucleoside triphosphate hydrolases"/>
    <property type="match status" value="1"/>
</dbReference>
<dbReference type="GO" id="GO:0005524">
    <property type="term" value="F:ATP binding"/>
    <property type="evidence" value="ECO:0007669"/>
    <property type="project" value="UniProtKB-KW"/>
</dbReference>
<feature type="domain" description="ABC transporter" evidence="5">
    <location>
        <begin position="2"/>
        <end position="235"/>
    </location>
</feature>
<dbReference type="Proteomes" id="UP000291117">
    <property type="component" value="Unassembled WGS sequence"/>
</dbReference>
<comment type="caution">
    <text evidence="6">The sequence shown here is derived from an EMBL/GenBank/DDBJ whole genome shotgun (WGS) entry which is preliminary data.</text>
</comment>
<evidence type="ECO:0000313" key="7">
    <source>
        <dbReference type="Proteomes" id="UP000291117"/>
    </source>
</evidence>
<dbReference type="EMBL" id="SJSM01000030">
    <property type="protein sequence ID" value="TCC85841.1"/>
    <property type="molecule type" value="Genomic_DNA"/>
</dbReference>
<dbReference type="GO" id="GO:0015697">
    <property type="term" value="P:quaternary ammonium group transport"/>
    <property type="evidence" value="ECO:0007669"/>
    <property type="project" value="UniProtKB-ARBA"/>
</dbReference>
<evidence type="ECO:0000256" key="1">
    <source>
        <dbReference type="ARBA" id="ARBA00005417"/>
    </source>
</evidence>
<sequence>MITLADISKNFGSTRAVNEISFTVREGETLILLGTSGCGKTTTLKMINRLIEPDSGTISINGQAISREKPEFLRRRIGYVMQNIGLFPHYTVAENIAVVPKLLKWNKEKTRERILELIEKLRLPNDCMNLFPHQLSGGQQQRVGLARALVADPAILLMDEPFGALDNVTRSGIQSEFKALEELKRKTIVMVTHDVQEAFELADRICLMDCGKIVQIGAPKDLLYKPASEFARKFLDSQRLALEFKVVTIKDIWEFLPVNILRGKVNALSATTDVWSAMEILSSTLNDKVQLFSDPETQQTKVINFQELSGAFHSYKQTRSHD</sequence>